<dbReference type="Pfam" id="PF10433">
    <property type="entry name" value="Beta-prop_RSE1_1st"/>
    <property type="match status" value="1"/>
</dbReference>
<proteinExistence type="inferred from homology"/>
<dbReference type="PANTHER" id="PTHR10644">
    <property type="entry name" value="DNA REPAIR/RNA PROCESSING CPSF FAMILY"/>
    <property type="match status" value="1"/>
</dbReference>
<feature type="compositionally biased region" description="Basic and acidic residues" evidence="5">
    <location>
        <begin position="985"/>
        <end position="997"/>
    </location>
</feature>
<comment type="similarity">
    <text evidence="2">Belongs to the DDB1 family.</text>
</comment>
<dbReference type="InterPro" id="IPR004871">
    <property type="entry name" value="RSE1/DDB1/CPSF1_C"/>
</dbReference>
<protein>
    <recommendedName>
        <fullName evidence="3">DNA damage-binding protein 1</fullName>
    </recommendedName>
</protein>
<evidence type="ECO:0000256" key="2">
    <source>
        <dbReference type="ARBA" id="ARBA00007453"/>
    </source>
</evidence>
<dbReference type="Gene3D" id="1.10.150.910">
    <property type="match status" value="1"/>
</dbReference>
<dbReference type="InterPro" id="IPR018846">
    <property type="entry name" value="Beta-prop_RSE1/DDB1/CPSF1_1st"/>
</dbReference>
<evidence type="ECO:0000259" key="6">
    <source>
        <dbReference type="Pfam" id="PF03178"/>
    </source>
</evidence>
<organism evidence="9">
    <name type="scientific">Micromonas pusilla</name>
    <name type="common">Picoplanktonic green alga</name>
    <name type="synonym">Chromulina pusilla</name>
    <dbReference type="NCBI Taxonomy" id="38833"/>
    <lineage>
        <taxon>Eukaryota</taxon>
        <taxon>Viridiplantae</taxon>
        <taxon>Chlorophyta</taxon>
        <taxon>Mamiellophyceae</taxon>
        <taxon>Mamiellales</taxon>
        <taxon>Mamiellaceae</taxon>
        <taxon>Micromonas</taxon>
    </lineage>
</organism>
<dbReference type="GO" id="GO:0003676">
    <property type="term" value="F:nucleic acid binding"/>
    <property type="evidence" value="ECO:0007669"/>
    <property type="project" value="InterPro"/>
</dbReference>
<dbReference type="InterPro" id="IPR050358">
    <property type="entry name" value="RSE1/DDB1/CFT1"/>
</dbReference>
<dbReference type="EMBL" id="HBEN01005931">
    <property type="protein sequence ID" value="CAD8437722.1"/>
    <property type="molecule type" value="Transcribed_RNA"/>
</dbReference>
<comment type="subcellular location">
    <subcellularLocation>
        <location evidence="1">Nucleus</location>
    </subcellularLocation>
</comment>
<evidence type="ECO:0000256" key="1">
    <source>
        <dbReference type="ARBA" id="ARBA00004123"/>
    </source>
</evidence>
<dbReference type="InterPro" id="IPR058543">
    <property type="entry name" value="Beta-prop_RSE1/DDB1/CPSF1_2nd"/>
</dbReference>
<feature type="domain" description="RSE1/DDB1/CPSF1 C-terminal" evidence="6">
    <location>
        <begin position="862"/>
        <end position="967"/>
    </location>
</feature>
<dbReference type="AlphaFoldDB" id="A0A7S0D0M3"/>
<reference evidence="9" key="1">
    <citation type="submission" date="2021-01" db="EMBL/GenBank/DDBJ databases">
        <authorList>
            <person name="Corre E."/>
            <person name="Pelletier E."/>
            <person name="Niang G."/>
            <person name="Scheremetjew M."/>
            <person name="Finn R."/>
            <person name="Kale V."/>
            <person name="Holt S."/>
            <person name="Cochrane G."/>
            <person name="Meng A."/>
            <person name="Brown T."/>
            <person name="Cohen L."/>
        </authorList>
    </citation>
    <scope>NUCLEOTIDE SEQUENCE</scope>
    <source>
        <strain evidence="9">CCAC1681</strain>
    </source>
</reference>
<accession>A0A7S0D0M3</accession>
<feature type="domain" description="RSE1/DDB1/CPSF1 second beta-propeller" evidence="8">
    <location>
        <begin position="441"/>
        <end position="814"/>
    </location>
</feature>
<dbReference type="Pfam" id="PF23726">
    <property type="entry name" value="Beta-prop_RSE1_2nd"/>
    <property type="match status" value="1"/>
</dbReference>
<evidence type="ECO:0000256" key="4">
    <source>
        <dbReference type="ARBA" id="ARBA00023242"/>
    </source>
</evidence>
<feature type="region of interest" description="Disordered" evidence="5">
    <location>
        <begin position="974"/>
        <end position="997"/>
    </location>
</feature>
<evidence type="ECO:0000313" key="9">
    <source>
        <dbReference type="EMBL" id="CAD8437722.1"/>
    </source>
</evidence>
<keyword evidence="4" id="KW-0539">Nucleus</keyword>
<dbReference type="Pfam" id="PF03178">
    <property type="entry name" value="CPSF_A"/>
    <property type="match status" value="2"/>
</dbReference>
<dbReference type="InterPro" id="IPR015943">
    <property type="entry name" value="WD40/YVTN_repeat-like_dom_sf"/>
</dbReference>
<dbReference type="InterPro" id="IPR011047">
    <property type="entry name" value="Quinoprotein_ADH-like_sf"/>
</dbReference>
<evidence type="ECO:0000259" key="8">
    <source>
        <dbReference type="Pfam" id="PF23726"/>
    </source>
</evidence>
<feature type="domain" description="RSE1/DDB1/CPSF1 first beta-propeller" evidence="7">
    <location>
        <begin position="19"/>
        <end position="397"/>
    </location>
</feature>
<sequence length="1232" mass="129891">MGPTPGAYNYVVTAHKPTSVTHSVVGNFTHDDELNLIVAKCTRLEIYLLTPEGLRAVVDAPIHGRVATLALFKPPLKKKHLIFLATERGAFCVLAYDSAKGELVTEAMGDLTDRIGRPAECGQIGIVDPECRVAGAHLYDGLFKCLPLDRTGQMREAFNVRLDELQVVDVAFLHGCSKPTIAVLHQDTKEARHVKTYEIDLKTKDLVAGPWAQSDLEGGTSRVIPVPAPLGGAILLGETVIVYVNGANANAPHMSVDAETRGKAPVSGTSSKSVDVGTTTTTRAVAVATRAAPFMAHGAVDADGSRFLLSDAAGVLHLLVLQNDGERVVSLKLEPLGSTSIASAISYLDNGVAYVGSAYGDSQLVRLHAQPVLVSEDPPDLSSGDQNSTTFVEILETFPNLGPIVDMAVVDLDRHGQGQVVTCSGVAKDGSLRVVRNGVGIQERAAAELPGIKGCWSLKNGDDAPHDTFLVVTFMRETRVLAVDDASDEIGECEFEGFVATEQTLWTGNVLGGMACQVTSSGVRLVDAATGALKASWSPKNEHGEPETIGVASGNANVVVVATSGGKLVSLRVGVSSPKNSDASSMDVDGVGTEPLDGSSSLIAVVATVDPGGEVACLDCSPLEEGKPAEACAVGLWSAEVKTFSAPGLALLSRAALARADARDAASVDETGTASGGSGGLLSSGASVSHGVIPRAVLLCKFEGVSYLLVGTGDGALSAFALDATPGAVGGTLDLSESPKTVSLGARPVTLRAFKNKGARHVFAGSDRPTVIYGNNGKLVFSNVNVPDVAHASPFDCAAFPDSLALCSDADLVIGGVDDIQKLHVRAVPLGEQPRRIAHQPATNTFAVLTQRENDSRSGDEHFVRLFDAETFETKHAYALRENENDGAVISCEFADDPNSYFVVGTAFAAPEEVEPSRGRVLVFKVVRDALVLVAEKEVKGAVYNLNAFNGKLLAGVNSKVQLFRWVARNGEGAVGDGPSGAGATERDPTGSDGIAGDHELIGECSHHGHIVALYVQVRGDLIVVGDLMKSVSLLRYEPNESAIVELARDFNPNWMTAVDALDDDAYLGAENSFNLFTLRRNSDASTDEERSRLDVAGEFHLGEFVNRFRRGSLVAKARDAGDVVAECTLFGTVNGALGVLATLEKDVFEFALKVQNAMNNVVQGVGGLSHEKWRSFHNEHQTRPAFGFVDGDVVERFLDLKKDAAKKVAALAGVSVEEITRRVEALQRVTH</sequence>
<dbReference type="GO" id="GO:0005634">
    <property type="term" value="C:nucleus"/>
    <property type="evidence" value="ECO:0007669"/>
    <property type="project" value="UniProtKB-SubCell"/>
</dbReference>
<dbReference type="Gene3D" id="2.130.10.10">
    <property type="entry name" value="YVTN repeat-like/Quinoprotein amine dehydrogenase"/>
    <property type="match status" value="3"/>
</dbReference>
<evidence type="ECO:0000256" key="3">
    <source>
        <dbReference type="ARBA" id="ARBA00014577"/>
    </source>
</evidence>
<evidence type="ECO:0000256" key="5">
    <source>
        <dbReference type="SAM" id="MobiDB-lite"/>
    </source>
</evidence>
<evidence type="ECO:0000259" key="7">
    <source>
        <dbReference type="Pfam" id="PF10433"/>
    </source>
</evidence>
<gene>
    <name evidence="9" type="ORF">MSP1401_LOCUS4837</name>
</gene>
<feature type="domain" description="RSE1/DDB1/CPSF1 C-terminal" evidence="6">
    <location>
        <begin position="998"/>
        <end position="1200"/>
    </location>
</feature>
<dbReference type="SUPFAM" id="SSF50998">
    <property type="entry name" value="Quinoprotein alcohol dehydrogenase-like"/>
    <property type="match status" value="1"/>
</dbReference>
<name>A0A7S0D0M3_MICPS</name>